<dbReference type="Gene3D" id="1.25.40.10">
    <property type="entry name" value="Tetratricopeptide repeat domain"/>
    <property type="match status" value="2"/>
</dbReference>
<dbReference type="GeneTree" id="ENSGT00900000141107"/>
<evidence type="ECO:0000256" key="5">
    <source>
        <dbReference type="ARBA" id="ARBA00023242"/>
    </source>
</evidence>
<dbReference type="GO" id="GO:0048872">
    <property type="term" value="P:homeostasis of number of cells"/>
    <property type="evidence" value="ECO:0007669"/>
    <property type="project" value="Ensembl"/>
</dbReference>
<dbReference type="InterPro" id="IPR034217">
    <property type="entry name" value="SART3_RRM1"/>
</dbReference>
<evidence type="ECO:0000259" key="8">
    <source>
        <dbReference type="PROSITE" id="PS50102"/>
    </source>
</evidence>
<keyword evidence="10" id="KW-1185">Reference proteome</keyword>
<dbReference type="GO" id="GO:0000244">
    <property type="term" value="P:spliceosomal tri-snRNP complex assembly"/>
    <property type="evidence" value="ECO:0007669"/>
    <property type="project" value="Ensembl"/>
</dbReference>
<dbReference type="GO" id="GO:0015030">
    <property type="term" value="C:Cajal body"/>
    <property type="evidence" value="ECO:0007669"/>
    <property type="project" value="Ensembl"/>
</dbReference>
<dbReference type="PROSITE" id="PS50102">
    <property type="entry name" value="RRM"/>
    <property type="match status" value="2"/>
</dbReference>
<accession>A0A8C6YF43</accession>
<dbReference type="GO" id="GO:0071001">
    <property type="term" value="C:U4/U6 snRNP"/>
    <property type="evidence" value="ECO:0007669"/>
    <property type="project" value="Ensembl"/>
</dbReference>
<keyword evidence="6" id="KW-0694">RNA-binding</keyword>
<feature type="compositionally biased region" description="Basic and acidic residues" evidence="7">
    <location>
        <begin position="562"/>
        <end position="577"/>
    </location>
</feature>
<proteinExistence type="predicted"/>
<dbReference type="GO" id="GO:0071425">
    <property type="term" value="P:hematopoietic stem cell proliferation"/>
    <property type="evidence" value="ECO:0007669"/>
    <property type="project" value="Ensembl"/>
</dbReference>
<dbReference type="GO" id="GO:0030624">
    <property type="term" value="F:U6atac snRNA binding"/>
    <property type="evidence" value="ECO:0007669"/>
    <property type="project" value="Ensembl"/>
</dbReference>
<dbReference type="Ensembl" id="ENSNNAT00000028151.1">
    <property type="protein sequence ID" value="ENSNNAP00000026865.1"/>
    <property type="gene ID" value="ENSNNAG00000017417.1"/>
</dbReference>
<dbReference type="GO" id="GO:0051252">
    <property type="term" value="P:regulation of RNA metabolic process"/>
    <property type="evidence" value="ECO:0007669"/>
    <property type="project" value="Ensembl"/>
</dbReference>
<dbReference type="GO" id="GO:0000902">
    <property type="term" value="P:cell morphogenesis"/>
    <property type="evidence" value="ECO:0007669"/>
    <property type="project" value="Ensembl"/>
</dbReference>
<dbReference type="Gene3D" id="3.30.70.330">
    <property type="match status" value="2"/>
</dbReference>
<evidence type="ECO:0000313" key="10">
    <source>
        <dbReference type="Proteomes" id="UP000694559"/>
    </source>
</evidence>
<gene>
    <name evidence="9" type="primary">SART3</name>
</gene>
<dbReference type="InterPro" id="IPR035979">
    <property type="entry name" value="RBD_domain_sf"/>
</dbReference>
<dbReference type="PANTHER" id="PTHR17204:SF25">
    <property type="entry name" value="RRM DOMAIN-CONTAINING PROTEIN"/>
    <property type="match status" value="1"/>
</dbReference>
<evidence type="ECO:0000256" key="4">
    <source>
        <dbReference type="ARBA" id="ARBA00023187"/>
    </source>
</evidence>
<evidence type="ECO:0000256" key="2">
    <source>
        <dbReference type="ARBA" id="ARBA00022664"/>
    </source>
</evidence>
<dbReference type="GO" id="GO:0030621">
    <property type="term" value="F:U4 snRNA binding"/>
    <property type="evidence" value="ECO:0007669"/>
    <property type="project" value="Ensembl"/>
</dbReference>
<feature type="compositionally biased region" description="Polar residues" evidence="7">
    <location>
        <begin position="868"/>
        <end position="887"/>
    </location>
</feature>
<dbReference type="GO" id="GO:0042393">
    <property type="term" value="F:histone binding"/>
    <property type="evidence" value="ECO:0007669"/>
    <property type="project" value="Ensembl"/>
</dbReference>
<evidence type="ECO:0000313" key="9">
    <source>
        <dbReference type="Ensembl" id="ENSNNAP00000026865.1"/>
    </source>
</evidence>
<sequence>MSDEEDSEVVAVAAAIELLEEAGDFDNVNPAAADDDDHDSSSFVDSDAEVDRLQCLVSSNPYDYNSHLALIKIMRDSELGLWRARQNMSQVFPLTEALWLDWLKDEIREAKTDSRREKVYGLFERAVKDYICPEIWLEYAQFSIGGIGQEGGIARVRAILERAIIEVGLHVTKGAAIWETYREFENAILATMQPAPGSVPTPEQQENIKAQLQKIHSLYRRQLGVPLIDMESAFLEYQQWTEEPIPEAALQNYAKALKQLQKYKPYEDALLIAEAPKLAEYEAYIDLEMRIKDPARIRLIYERALSENCLVPDLWIRYTQYLDRQLKVKSLVLSVHERAVRNCPWIVRLWNQYLLAMERHEVEHQVISETFEKSLQACFTQATDYVEIWHTYLDYLRRRVDFTRDSSQELEELRSTFARALQYLKEDVEERFHESGDPSCSLMQAWARIEACFCNNMQKARELWDLIMVKGNAKYANMWLEYYNLERVYGDGLHSRKALYRAVQCTQDYPEHVCEVLLTLERIEGTLEDWDAAVERTETRLARLKEQRAKVAVKEAALAKQQEEKAEQRKQAQAEKKALKKAQKSKAGNKRKADSDGEWVEEGVAFKRPKGGTRHMSEEELEELELQRNIELEAELFGRKDAPKVLHDSKKEGFTVFVSNLPYLMSKPEKKLRRLFAKCGEVAEVRPIFTNKGAFRGYGYVEFKDERSILQAFKLDRTLVEGRPMFVSPYVDKSKNPDFKVFKYSTDLELHKLFISGLPFSCTKEDLEELCKGHGNVKDIRLVTNRAGKPKGLAYVEFENEMQASQALLTMDGLTVKGHVINVAISNPPSRRAPEKPESQSQNLSFWQASGSRRKGRTQLAMVPRALQRQSNPASKAENGTLQNPTAMPSLPGERPKMTNADFVKLLLKKC</sequence>
<feature type="domain" description="RRM" evidence="8">
    <location>
        <begin position="751"/>
        <end position="828"/>
    </location>
</feature>
<keyword evidence="3" id="KW-0677">Repeat</keyword>
<dbReference type="GO" id="GO:0140673">
    <property type="term" value="P:transcription elongation-coupled chromatin remodeling"/>
    <property type="evidence" value="ECO:0007669"/>
    <property type="project" value="Ensembl"/>
</dbReference>
<dbReference type="Pfam" id="PF23241">
    <property type="entry name" value="HAT_PRP39_C"/>
    <property type="match status" value="1"/>
</dbReference>
<dbReference type="InterPro" id="IPR034218">
    <property type="entry name" value="SART3_RRM2"/>
</dbReference>
<dbReference type="GO" id="GO:0017070">
    <property type="term" value="F:U6 snRNA binding"/>
    <property type="evidence" value="ECO:0007669"/>
    <property type="project" value="Ensembl"/>
</dbReference>
<dbReference type="Pfam" id="PF23240">
    <property type="entry name" value="HAT_PRP39_N"/>
    <property type="match status" value="1"/>
</dbReference>
<dbReference type="Pfam" id="PF00076">
    <property type="entry name" value="RRM_1"/>
    <property type="match status" value="2"/>
</dbReference>
<dbReference type="GO" id="GO:0006334">
    <property type="term" value="P:nucleosome assembly"/>
    <property type="evidence" value="ECO:0007669"/>
    <property type="project" value="Ensembl"/>
</dbReference>
<dbReference type="GO" id="GO:0030674">
    <property type="term" value="F:protein-macromolecule adaptor activity"/>
    <property type="evidence" value="ECO:0007669"/>
    <property type="project" value="Ensembl"/>
</dbReference>
<reference evidence="9" key="1">
    <citation type="submission" date="2025-08" db="UniProtKB">
        <authorList>
            <consortium name="Ensembl"/>
        </authorList>
    </citation>
    <scope>IDENTIFICATION</scope>
</reference>
<feature type="domain" description="RRM" evidence="8">
    <location>
        <begin position="654"/>
        <end position="732"/>
    </location>
</feature>
<evidence type="ECO:0000256" key="6">
    <source>
        <dbReference type="PROSITE-ProRule" id="PRU00176"/>
    </source>
</evidence>
<dbReference type="AlphaFoldDB" id="A0A8C6YF43"/>
<dbReference type="GO" id="GO:0010468">
    <property type="term" value="P:regulation of gene expression"/>
    <property type="evidence" value="ECO:0007669"/>
    <property type="project" value="Ensembl"/>
</dbReference>
<dbReference type="SUPFAM" id="SSF48452">
    <property type="entry name" value="TPR-like"/>
    <property type="match status" value="1"/>
</dbReference>
<dbReference type="CDD" id="cd12391">
    <property type="entry name" value="RRM1_SART3"/>
    <property type="match status" value="1"/>
</dbReference>
<dbReference type="PANTHER" id="PTHR17204">
    <property type="entry name" value="PRE-MRNA PROCESSING PROTEIN PRP39-RELATED"/>
    <property type="match status" value="1"/>
</dbReference>
<keyword evidence="5" id="KW-0539">Nucleus</keyword>
<name>A0A8C6YF43_NAJNA</name>
<dbReference type="OrthoDB" id="360390at2759"/>
<feature type="compositionally biased region" description="Basic residues" evidence="7">
    <location>
        <begin position="578"/>
        <end position="590"/>
    </location>
</feature>
<dbReference type="InterPro" id="IPR059164">
    <property type="entry name" value="HAT_PRP39_C"/>
</dbReference>
<dbReference type="InterPro" id="IPR012677">
    <property type="entry name" value="Nucleotide-bd_a/b_plait_sf"/>
</dbReference>
<dbReference type="InterPro" id="IPR000504">
    <property type="entry name" value="RRM_dom"/>
</dbReference>
<dbReference type="InterPro" id="IPR003107">
    <property type="entry name" value="HAT"/>
</dbReference>
<feature type="region of interest" description="Disordered" evidence="7">
    <location>
        <begin position="827"/>
        <end position="897"/>
    </location>
</feature>
<dbReference type="GO" id="GO:1990381">
    <property type="term" value="F:ubiquitin-specific protease binding"/>
    <property type="evidence" value="ECO:0007669"/>
    <property type="project" value="Ensembl"/>
</dbReference>
<keyword evidence="4" id="KW-0508">mRNA splicing</keyword>
<evidence type="ECO:0000256" key="7">
    <source>
        <dbReference type="SAM" id="MobiDB-lite"/>
    </source>
</evidence>
<dbReference type="CDD" id="cd12392">
    <property type="entry name" value="RRM2_SART3"/>
    <property type="match status" value="1"/>
</dbReference>
<evidence type="ECO:0000256" key="1">
    <source>
        <dbReference type="ARBA" id="ARBA00004123"/>
    </source>
</evidence>
<organism evidence="9 10">
    <name type="scientific">Naja naja</name>
    <name type="common">Indian cobra</name>
    <dbReference type="NCBI Taxonomy" id="35670"/>
    <lineage>
        <taxon>Eukaryota</taxon>
        <taxon>Metazoa</taxon>
        <taxon>Chordata</taxon>
        <taxon>Craniata</taxon>
        <taxon>Vertebrata</taxon>
        <taxon>Euteleostomi</taxon>
        <taxon>Lepidosauria</taxon>
        <taxon>Squamata</taxon>
        <taxon>Bifurcata</taxon>
        <taxon>Unidentata</taxon>
        <taxon>Episquamata</taxon>
        <taxon>Toxicofera</taxon>
        <taxon>Serpentes</taxon>
        <taxon>Colubroidea</taxon>
        <taxon>Elapidae</taxon>
        <taxon>Elapinae</taxon>
        <taxon>Naja</taxon>
    </lineage>
</organism>
<comment type="subcellular location">
    <subcellularLocation>
        <location evidence="1">Nucleus</location>
    </subcellularLocation>
</comment>
<dbReference type="SUPFAM" id="SSF54928">
    <property type="entry name" value="RNA-binding domain, RBD"/>
    <property type="match status" value="2"/>
</dbReference>
<reference evidence="9" key="2">
    <citation type="submission" date="2025-09" db="UniProtKB">
        <authorList>
            <consortium name="Ensembl"/>
        </authorList>
    </citation>
    <scope>IDENTIFICATION</scope>
</reference>
<protein>
    <submittedName>
        <fullName evidence="9">Spliceosome associated factor 3, U4/U6 recycling protein</fullName>
    </submittedName>
</protein>
<feature type="region of interest" description="Disordered" evidence="7">
    <location>
        <begin position="562"/>
        <end position="619"/>
    </location>
</feature>
<dbReference type="Proteomes" id="UP000694559">
    <property type="component" value="Unplaced"/>
</dbReference>
<dbReference type="GO" id="GO:0005691">
    <property type="term" value="C:U6atac snRNP"/>
    <property type="evidence" value="ECO:0007669"/>
    <property type="project" value="Ensembl"/>
</dbReference>
<dbReference type="FunFam" id="3.30.70.330:FF:000229">
    <property type="entry name" value="Squamous cell carcinoma antigen recognized by T-cells 3"/>
    <property type="match status" value="1"/>
</dbReference>
<dbReference type="Pfam" id="PF16605">
    <property type="entry name" value="LSM_int_assoc"/>
    <property type="match status" value="1"/>
</dbReference>
<dbReference type="SMART" id="SM00386">
    <property type="entry name" value="HAT"/>
    <property type="match status" value="6"/>
</dbReference>
<dbReference type="FunFam" id="3.30.70.330:FF:000271">
    <property type="entry name" value="squamous cell carcinoma antigen recognized by T-cells 3"/>
    <property type="match status" value="1"/>
</dbReference>
<keyword evidence="2" id="KW-0507">mRNA processing</keyword>
<dbReference type="SMART" id="SM00360">
    <property type="entry name" value="RRM"/>
    <property type="match status" value="2"/>
</dbReference>
<dbReference type="OMA" id="LWARYIL"/>
<dbReference type="FunFam" id="1.25.40.10:FF:000098">
    <property type="entry name" value="Squamous cell carcinoma antigen recognized by T-cells 3"/>
    <property type="match status" value="1"/>
</dbReference>
<evidence type="ECO:0000256" key="3">
    <source>
        <dbReference type="ARBA" id="ARBA00022737"/>
    </source>
</evidence>
<feature type="compositionally biased region" description="Polar residues" evidence="7">
    <location>
        <begin position="839"/>
        <end position="851"/>
    </location>
</feature>
<dbReference type="InterPro" id="IPR011990">
    <property type="entry name" value="TPR-like_helical_dom_sf"/>
</dbReference>